<name>A0A8C5A948_GADMO</name>
<sequence length="59" mass="6657">MFPLLTRSIPTRSIVYRNATQRVQRSNIYSKPAKDSIGPMVGTTDCIWVHLAKLNHVAC</sequence>
<dbReference type="Ensembl" id="ENSGMOT00000043064.1">
    <property type="protein sequence ID" value="ENSGMOP00000028455.1"/>
    <property type="gene ID" value="ENSGMOG00000023048.1"/>
</dbReference>
<evidence type="ECO:0000313" key="1">
    <source>
        <dbReference type="Ensembl" id="ENSGMOP00000028455.1"/>
    </source>
</evidence>
<reference evidence="1" key="1">
    <citation type="submission" date="2025-08" db="UniProtKB">
        <authorList>
            <consortium name="Ensembl"/>
        </authorList>
    </citation>
    <scope>IDENTIFICATION</scope>
</reference>
<reference evidence="1" key="2">
    <citation type="submission" date="2025-09" db="UniProtKB">
        <authorList>
            <consortium name="Ensembl"/>
        </authorList>
    </citation>
    <scope>IDENTIFICATION</scope>
</reference>
<dbReference type="AlphaFoldDB" id="A0A8C5A948"/>
<evidence type="ECO:0000313" key="2">
    <source>
        <dbReference type="Proteomes" id="UP000694546"/>
    </source>
</evidence>
<protein>
    <submittedName>
        <fullName evidence="1">Uncharacterized protein</fullName>
    </submittedName>
</protein>
<organism evidence="1 2">
    <name type="scientific">Gadus morhua</name>
    <name type="common">Atlantic cod</name>
    <dbReference type="NCBI Taxonomy" id="8049"/>
    <lineage>
        <taxon>Eukaryota</taxon>
        <taxon>Metazoa</taxon>
        <taxon>Chordata</taxon>
        <taxon>Craniata</taxon>
        <taxon>Vertebrata</taxon>
        <taxon>Euteleostomi</taxon>
        <taxon>Actinopterygii</taxon>
        <taxon>Neopterygii</taxon>
        <taxon>Teleostei</taxon>
        <taxon>Neoteleostei</taxon>
        <taxon>Acanthomorphata</taxon>
        <taxon>Zeiogadaria</taxon>
        <taxon>Gadariae</taxon>
        <taxon>Gadiformes</taxon>
        <taxon>Gadoidei</taxon>
        <taxon>Gadidae</taxon>
        <taxon>Gadus</taxon>
    </lineage>
</organism>
<proteinExistence type="predicted"/>
<dbReference type="Proteomes" id="UP000694546">
    <property type="component" value="Chromosome 5"/>
</dbReference>
<keyword evidence="2" id="KW-1185">Reference proteome</keyword>
<accession>A0A8C5A948</accession>